<dbReference type="InterPro" id="IPR039308">
    <property type="entry name" value="GAS8"/>
</dbReference>
<sequence>MMLMFDLQLEEHIIRLREELDREREERSYFQLERDKVQAFWEIAKRNLEETKAELRHTSREREEAEERHRVEINVYKQKLKHVLSEQHNAITAQKTDGVLSTSLVQKQNADSELHLLKQKHGLQADLKDKEFANEEGTKRLQEVGSGLGPSPGSSASGFIQQSCHLLLLHRNTKILPVAEQTHDVPDVPDYRLLVLQDEVSQLKVQLARMDRKLTDAQQENKRLTESLQDAEQKLPELQKNLDDYKQSKAEDAASRARVKKMEQEMRHLTVEHNILLTAFEKVELERDQLKRSQMQAIVDVQQKNSLKEMLLQRKMKTLTEHLETKEAQLCAAIASSNVEPAAANSAANRLEEILDSKNTRVMTLQDELIQDMKVRCSVSPFT</sequence>
<dbReference type="AlphaFoldDB" id="A0A672Y9L3"/>
<keyword evidence="10" id="KW-0206">Cytoskeleton</keyword>
<evidence type="ECO:0000256" key="2">
    <source>
        <dbReference type="ARBA" id="ARBA00004245"/>
    </source>
</evidence>
<dbReference type="Proteomes" id="UP000472271">
    <property type="component" value="Chromosome 1"/>
</dbReference>
<dbReference type="GO" id="GO:0008017">
    <property type="term" value="F:microtubule binding"/>
    <property type="evidence" value="ECO:0007669"/>
    <property type="project" value="InterPro"/>
</dbReference>
<dbReference type="GO" id="GO:0031514">
    <property type="term" value="C:motile cilium"/>
    <property type="evidence" value="ECO:0007669"/>
    <property type="project" value="UniProtKB-SubCell"/>
</dbReference>
<evidence type="ECO:0000256" key="13">
    <source>
        <dbReference type="SAM" id="Coils"/>
    </source>
</evidence>
<keyword evidence="5" id="KW-0963">Cytoplasm</keyword>
<keyword evidence="9" id="KW-0969">Cilium</keyword>
<keyword evidence="7" id="KW-0282">Flagellum</keyword>
<dbReference type="GO" id="GO:0005794">
    <property type="term" value="C:Golgi apparatus"/>
    <property type="evidence" value="ECO:0007669"/>
    <property type="project" value="TreeGrafter"/>
</dbReference>
<evidence type="ECO:0000259" key="14">
    <source>
        <dbReference type="Pfam" id="PF13851"/>
    </source>
</evidence>
<dbReference type="InParanoid" id="A0A672Y9L3"/>
<feature type="coiled-coil region" evidence="13">
    <location>
        <begin position="193"/>
        <end position="248"/>
    </location>
</feature>
<dbReference type="Pfam" id="PF13851">
    <property type="entry name" value="GAS"/>
    <property type="match status" value="1"/>
</dbReference>
<evidence type="ECO:0000256" key="8">
    <source>
        <dbReference type="ARBA" id="ARBA00023054"/>
    </source>
</evidence>
<feature type="domain" description="Growth arrest-specific protein 8" evidence="14">
    <location>
        <begin position="196"/>
        <end position="365"/>
    </location>
</feature>
<evidence type="ECO:0000256" key="7">
    <source>
        <dbReference type="ARBA" id="ARBA00022846"/>
    </source>
</evidence>
<dbReference type="GO" id="GO:0048870">
    <property type="term" value="P:cell motility"/>
    <property type="evidence" value="ECO:0007669"/>
    <property type="project" value="InterPro"/>
</dbReference>
<keyword evidence="6" id="KW-0493">Microtubule</keyword>
<reference evidence="15" key="1">
    <citation type="submission" date="2019-06" db="EMBL/GenBank/DDBJ databases">
        <authorList>
            <consortium name="Wellcome Sanger Institute Data Sharing"/>
        </authorList>
    </citation>
    <scope>NUCLEOTIDE SEQUENCE [LARGE SCALE GENOMIC DNA]</scope>
</reference>
<dbReference type="Ensembl" id="ENSSORT00005000575.1">
    <property type="protein sequence ID" value="ENSSORP00005000549.1"/>
    <property type="gene ID" value="ENSSORG00005000377.1"/>
</dbReference>
<evidence type="ECO:0000256" key="10">
    <source>
        <dbReference type="ARBA" id="ARBA00023212"/>
    </source>
</evidence>
<evidence type="ECO:0000313" key="16">
    <source>
        <dbReference type="Proteomes" id="UP000472271"/>
    </source>
</evidence>
<dbReference type="InterPro" id="IPR025593">
    <property type="entry name" value="GAS8_dom"/>
</dbReference>
<evidence type="ECO:0000256" key="11">
    <source>
        <dbReference type="ARBA" id="ARBA00023273"/>
    </source>
</evidence>
<dbReference type="PANTHER" id="PTHR31543">
    <property type="entry name" value="DYNEIN REGULATORY COMPLEX SUBUNIT 4"/>
    <property type="match status" value="1"/>
</dbReference>
<dbReference type="GO" id="GO:0031267">
    <property type="term" value="F:small GTPase binding"/>
    <property type="evidence" value="ECO:0007669"/>
    <property type="project" value="InterPro"/>
</dbReference>
<evidence type="ECO:0000256" key="9">
    <source>
        <dbReference type="ARBA" id="ARBA00023069"/>
    </source>
</evidence>
<protein>
    <recommendedName>
        <fullName evidence="4">Dynein regulatory complex subunit 4</fullName>
    </recommendedName>
    <alternativeName>
        <fullName evidence="12">Growth arrest-specific protein 8</fullName>
    </alternativeName>
</protein>
<evidence type="ECO:0000256" key="12">
    <source>
        <dbReference type="ARBA" id="ARBA00031568"/>
    </source>
</evidence>
<dbReference type="PANTHER" id="PTHR31543:SF0">
    <property type="entry name" value="DYNEIN REGULATORY COMPLEX SUBUNIT 4"/>
    <property type="match status" value="1"/>
</dbReference>
<comment type="similarity">
    <text evidence="3">Belongs to the DRC4 family.</text>
</comment>
<comment type="subcellular location">
    <subcellularLocation>
        <location evidence="1">Cell projection</location>
        <location evidence="1">Cilium</location>
        <location evidence="1">Flagellum</location>
    </subcellularLocation>
    <subcellularLocation>
        <location evidence="2">Cytoplasm</location>
        <location evidence="2">Cytoskeleton</location>
    </subcellularLocation>
</comment>
<keyword evidence="11" id="KW-0966">Cell projection</keyword>
<evidence type="ECO:0000256" key="1">
    <source>
        <dbReference type="ARBA" id="ARBA00004230"/>
    </source>
</evidence>
<keyword evidence="16" id="KW-1185">Reference proteome</keyword>
<evidence type="ECO:0000313" key="15">
    <source>
        <dbReference type="Ensembl" id="ENSSORP00005000549.1"/>
    </source>
</evidence>
<feature type="coiled-coil region" evidence="13">
    <location>
        <begin position="6"/>
        <end position="68"/>
    </location>
</feature>
<accession>A0A672Y9L3</accession>
<dbReference type="GO" id="GO:0005874">
    <property type="term" value="C:microtubule"/>
    <property type="evidence" value="ECO:0007669"/>
    <property type="project" value="UniProtKB-KW"/>
</dbReference>
<evidence type="ECO:0000256" key="5">
    <source>
        <dbReference type="ARBA" id="ARBA00022490"/>
    </source>
</evidence>
<evidence type="ECO:0000256" key="6">
    <source>
        <dbReference type="ARBA" id="ARBA00022701"/>
    </source>
</evidence>
<keyword evidence="8 13" id="KW-0175">Coiled coil</keyword>
<evidence type="ECO:0000256" key="4">
    <source>
        <dbReference type="ARBA" id="ARBA00021301"/>
    </source>
</evidence>
<reference evidence="15" key="3">
    <citation type="submission" date="2025-09" db="UniProtKB">
        <authorList>
            <consortium name="Ensembl"/>
        </authorList>
    </citation>
    <scope>IDENTIFICATION</scope>
</reference>
<proteinExistence type="inferred from homology"/>
<organism evidence="15 16">
    <name type="scientific">Sphaeramia orbicularis</name>
    <name type="common">orbiculate cardinalfish</name>
    <dbReference type="NCBI Taxonomy" id="375764"/>
    <lineage>
        <taxon>Eukaryota</taxon>
        <taxon>Metazoa</taxon>
        <taxon>Chordata</taxon>
        <taxon>Craniata</taxon>
        <taxon>Vertebrata</taxon>
        <taxon>Euteleostomi</taxon>
        <taxon>Actinopterygii</taxon>
        <taxon>Neopterygii</taxon>
        <taxon>Teleostei</taxon>
        <taxon>Neoteleostei</taxon>
        <taxon>Acanthomorphata</taxon>
        <taxon>Gobiaria</taxon>
        <taxon>Kurtiformes</taxon>
        <taxon>Apogonoidei</taxon>
        <taxon>Apogonidae</taxon>
        <taxon>Apogoninae</taxon>
        <taxon>Sphaeramia</taxon>
    </lineage>
</organism>
<evidence type="ECO:0000256" key="3">
    <source>
        <dbReference type="ARBA" id="ARBA00009859"/>
    </source>
</evidence>
<name>A0A672Y9L3_9TELE</name>
<reference evidence="15" key="2">
    <citation type="submission" date="2025-08" db="UniProtKB">
        <authorList>
            <consortium name="Ensembl"/>
        </authorList>
    </citation>
    <scope>IDENTIFICATION</scope>
</reference>